<dbReference type="RefSeq" id="WP_075083932.1">
    <property type="nucleotide sequence ID" value="NZ_CP042912.1"/>
</dbReference>
<accession>A0A5B9PIJ7</accession>
<dbReference type="EMBL" id="CP042912">
    <property type="protein sequence ID" value="QEG24492.1"/>
    <property type="molecule type" value="Genomic_DNA"/>
</dbReference>
<dbReference type="PROSITE" id="PS51318">
    <property type="entry name" value="TAT"/>
    <property type="match status" value="1"/>
</dbReference>
<dbReference type="InterPro" id="IPR006311">
    <property type="entry name" value="TAT_signal"/>
</dbReference>
<keyword evidence="2" id="KW-1185">Reference proteome</keyword>
<dbReference type="OrthoDB" id="9146593at2"/>
<dbReference type="Pfam" id="PF07586">
    <property type="entry name" value="HXXSHH"/>
    <property type="match status" value="1"/>
</dbReference>
<dbReference type="AlphaFoldDB" id="A0A5B9PIJ7"/>
<organism evidence="1 2">
    <name type="scientific">Mariniblastus fucicola</name>
    <dbReference type="NCBI Taxonomy" id="980251"/>
    <lineage>
        <taxon>Bacteria</taxon>
        <taxon>Pseudomonadati</taxon>
        <taxon>Planctomycetota</taxon>
        <taxon>Planctomycetia</taxon>
        <taxon>Pirellulales</taxon>
        <taxon>Pirellulaceae</taxon>
        <taxon>Mariniblastus</taxon>
    </lineage>
</organism>
<evidence type="ECO:0008006" key="3">
    <source>
        <dbReference type="Google" id="ProtNLM"/>
    </source>
</evidence>
<reference evidence="1 2" key="1">
    <citation type="submission" date="2019-08" db="EMBL/GenBank/DDBJ databases">
        <title>Deep-cultivation of Planctomycetes and their phenomic and genomic characterization uncovers novel biology.</title>
        <authorList>
            <person name="Wiegand S."/>
            <person name="Jogler M."/>
            <person name="Boedeker C."/>
            <person name="Pinto D."/>
            <person name="Vollmers J."/>
            <person name="Rivas-Marin E."/>
            <person name="Kohn T."/>
            <person name="Peeters S.H."/>
            <person name="Heuer A."/>
            <person name="Rast P."/>
            <person name="Oberbeckmann S."/>
            <person name="Bunk B."/>
            <person name="Jeske O."/>
            <person name="Meyerdierks A."/>
            <person name="Storesund J.E."/>
            <person name="Kallscheuer N."/>
            <person name="Luecker S."/>
            <person name="Lage O.M."/>
            <person name="Pohl T."/>
            <person name="Merkel B.J."/>
            <person name="Hornburger P."/>
            <person name="Mueller R.-W."/>
            <person name="Bruemmer F."/>
            <person name="Labrenz M."/>
            <person name="Spormann A.M."/>
            <person name="Op den Camp H."/>
            <person name="Overmann J."/>
            <person name="Amann R."/>
            <person name="Jetten M.S.M."/>
            <person name="Mascher T."/>
            <person name="Medema M.H."/>
            <person name="Devos D.P."/>
            <person name="Kaster A.-K."/>
            <person name="Ovreas L."/>
            <person name="Rohde M."/>
            <person name="Galperin M.Y."/>
            <person name="Jogler C."/>
        </authorList>
    </citation>
    <scope>NUCLEOTIDE SEQUENCE [LARGE SCALE GENOMIC DNA]</scope>
    <source>
        <strain evidence="1 2">FC18</strain>
    </source>
</reference>
<dbReference type="STRING" id="980251.GCA_001642875_01157"/>
<protein>
    <recommendedName>
        <fullName evidence="3">DUF1552 domain-containing protein</fullName>
    </recommendedName>
</protein>
<sequence>MKHNRRAFLRGVGAAIALPTLHSLGQGSLLGSTLSSGAQPALARTATGAPLRTAFLYFPNGAIPSAWWPDSVGEDFQFSETLASLKPVRDSIQIMGGLDNYSATAGADGAGDHARGGGTFLTNVRLNKSSTDLRAGKSIDQVIAEKVGHLTRLPSLELSCEADRRSGSCDSGYSCAYQYNISWTSPTTPMASESNPRLVFERLFGAGRPGQRQSNLKLRRAQQKSVLDFVMEDARRMQKRLQRTDQMKLEEYCTSVREIEKRIELAERHGDAQTERQTPLGVPTSYAQHMQMMFDLMILAFQTDSTRVATFCLAHDGSNRSFSEIGVVEGHHELSHHQNKQEKVDKVKTIDRWYVQQLGQFLQRMEQTRDEDGNSLLHNSQIMFGSGNADGNRHTHVNLPIVMAGNGGGDMSTGRFVDYKDTPLANMHMTLAHRMGVTDLKRFGDSTGVVSDV</sequence>
<dbReference type="KEGG" id="mff:MFFC18_44120"/>
<name>A0A5B9PIJ7_9BACT</name>
<dbReference type="InterPro" id="IPR011447">
    <property type="entry name" value="DUF1552"/>
</dbReference>
<gene>
    <name evidence="1" type="ORF">MFFC18_44120</name>
</gene>
<evidence type="ECO:0000313" key="2">
    <source>
        <dbReference type="Proteomes" id="UP000322214"/>
    </source>
</evidence>
<evidence type="ECO:0000313" key="1">
    <source>
        <dbReference type="EMBL" id="QEG24492.1"/>
    </source>
</evidence>
<proteinExistence type="predicted"/>
<dbReference type="Proteomes" id="UP000322214">
    <property type="component" value="Chromosome"/>
</dbReference>